<protein>
    <submittedName>
        <fullName evidence="2">Uncharacterized protein</fullName>
    </submittedName>
</protein>
<evidence type="ECO:0000313" key="2">
    <source>
        <dbReference type="EMBL" id="KAA0970724.1"/>
    </source>
</evidence>
<gene>
    <name evidence="2" type="ORF">FPY71_09585</name>
</gene>
<dbReference type="EMBL" id="VTWH01000002">
    <property type="protein sequence ID" value="KAA0970724.1"/>
    <property type="molecule type" value="Genomic_DNA"/>
</dbReference>
<evidence type="ECO:0000256" key="1">
    <source>
        <dbReference type="SAM" id="MobiDB-lite"/>
    </source>
</evidence>
<feature type="compositionally biased region" description="Basic and acidic residues" evidence="1">
    <location>
        <begin position="1"/>
        <end position="13"/>
    </location>
</feature>
<evidence type="ECO:0000313" key="3">
    <source>
        <dbReference type="Proteomes" id="UP000324738"/>
    </source>
</evidence>
<dbReference type="AlphaFoldDB" id="A0A5B0DVG1"/>
<feature type="compositionally biased region" description="Acidic residues" evidence="1">
    <location>
        <begin position="53"/>
        <end position="70"/>
    </location>
</feature>
<dbReference type="RefSeq" id="WP_149299963.1">
    <property type="nucleotide sequence ID" value="NZ_VTWH01000002.1"/>
</dbReference>
<accession>A0A5B0DVG1</accession>
<dbReference type="Proteomes" id="UP000324738">
    <property type="component" value="Unassembled WGS sequence"/>
</dbReference>
<keyword evidence="3" id="KW-1185">Reference proteome</keyword>
<organism evidence="2 3">
    <name type="scientific">Aureimonas fodinaquatilis</name>
    <dbReference type="NCBI Taxonomy" id="2565783"/>
    <lineage>
        <taxon>Bacteria</taxon>
        <taxon>Pseudomonadati</taxon>
        <taxon>Pseudomonadota</taxon>
        <taxon>Alphaproteobacteria</taxon>
        <taxon>Hyphomicrobiales</taxon>
        <taxon>Aurantimonadaceae</taxon>
        <taxon>Aureimonas</taxon>
    </lineage>
</organism>
<reference evidence="2 3" key="1">
    <citation type="submission" date="2019-08" db="EMBL/GenBank/DDBJ databases">
        <title>Aureimonas fodiniaquatilis sp. nov., isolated from a coal mine wastewater.</title>
        <authorList>
            <person name="Kim W."/>
        </authorList>
    </citation>
    <scope>NUCLEOTIDE SEQUENCE [LARGE SCALE GENOMIC DNA]</scope>
    <source>
        <strain evidence="2 3">CAU 1482</strain>
    </source>
</reference>
<proteinExistence type="predicted"/>
<comment type="caution">
    <text evidence="2">The sequence shown here is derived from an EMBL/GenBank/DDBJ whole genome shotgun (WGS) entry which is preliminary data.</text>
</comment>
<sequence>MSPKDPKFPKPEAPEDQLESDEKISVISNAIQRVENRYRGVPNDPSLIGHDLPEEEEDEDRDPWEEEEDPDKDRWEK</sequence>
<feature type="region of interest" description="Disordered" evidence="1">
    <location>
        <begin position="1"/>
        <end position="77"/>
    </location>
</feature>
<name>A0A5B0DVG1_9HYPH</name>